<keyword evidence="3" id="KW-0460">Magnesium</keyword>
<dbReference type="EC" id="2.2.1.9" evidence="7"/>
<dbReference type="EMBL" id="CP063304">
    <property type="protein sequence ID" value="QOV18869.1"/>
    <property type="molecule type" value="Genomic_DNA"/>
</dbReference>
<gene>
    <name evidence="7" type="primary">menD</name>
    <name evidence="7" type="ORF">INP51_12865</name>
</gene>
<evidence type="ECO:0000256" key="5">
    <source>
        <dbReference type="ARBA" id="ARBA00023211"/>
    </source>
</evidence>
<evidence type="ECO:0000256" key="1">
    <source>
        <dbReference type="ARBA" id="ARBA00022679"/>
    </source>
</evidence>
<dbReference type="CDD" id="cd07037">
    <property type="entry name" value="TPP_PYR_MenD"/>
    <property type="match status" value="1"/>
</dbReference>
<dbReference type="PANTHER" id="PTHR42916">
    <property type="entry name" value="2-SUCCINYL-5-ENOLPYRUVYL-6-HYDROXY-3-CYCLOHEXENE-1-CARBOXYLATE SYNTHASE"/>
    <property type="match status" value="1"/>
</dbReference>
<dbReference type="Gene3D" id="3.40.50.970">
    <property type="match status" value="2"/>
</dbReference>
<evidence type="ECO:0000256" key="3">
    <source>
        <dbReference type="ARBA" id="ARBA00022842"/>
    </source>
</evidence>
<dbReference type="InterPro" id="IPR012001">
    <property type="entry name" value="Thiamin_PyroP_enz_TPP-bd_dom"/>
</dbReference>
<evidence type="ECO:0000256" key="2">
    <source>
        <dbReference type="ARBA" id="ARBA00022723"/>
    </source>
</evidence>
<dbReference type="InterPro" id="IPR029061">
    <property type="entry name" value="THDP-binding"/>
</dbReference>
<feature type="domain" description="Thiamine pyrophosphate enzyme N-terminal TPP-binding" evidence="6">
    <location>
        <begin position="8"/>
        <end position="121"/>
    </location>
</feature>
<dbReference type="KEGG" id="bliq:INP51_12865"/>
<dbReference type="SUPFAM" id="SSF52518">
    <property type="entry name" value="Thiamin diphosphate-binding fold (THDP-binding)"/>
    <property type="match status" value="2"/>
</dbReference>
<evidence type="ECO:0000313" key="8">
    <source>
        <dbReference type="Proteomes" id="UP000593601"/>
    </source>
</evidence>
<organism evidence="7 8">
    <name type="scientific">Blautia liquoris</name>
    <dbReference type="NCBI Taxonomy" id="2779518"/>
    <lineage>
        <taxon>Bacteria</taxon>
        <taxon>Bacillati</taxon>
        <taxon>Bacillota</taxon>
        <taxon>Clostridia</taxon>
        <taxon>Lachnospirales</taxon>
        <taxon>Lachnospiraceae</taxon>
        <taxon>Blautia</taxon>
    </lineage>
</organism>
<dbReference type="Pfam" id="PF02776">
    <property type="entry name" value="TPP_enzyme_N"/>
    <property type="match status" value="1"/>
</dbReference>
<dbReference type="PIRSF" id="PIRSF004983">
    <property type="entry name" value="MenD"/>
    <property type="match status" value="1"/>
</dbReference>
<dbReference type="Gene3D" id="3.40.50.1220">
    <property type="entry name" value="TPP-binding domain"/>
    <property type="match status" value="1"/>
</dbReference>
<dbReference type="PANTHER" id="PTHR42916:SF1">
    <property type="entry name" value="PROTEIN PHYLLO, CHLOROPLASTIC"/>
    <property type="match status" value="1"/>
</dbReference>
<keyword evidence="5" id="KW-0464">Manganese</keyword>
<dbReference type="GO" id="GO:0046872">
    <property type="term" value="F:metal ion binding"/>
    <property type="evidence" value="ECO:0007669"/>
    <property type="project" value="UniProtKB-KW"/>
</dbReference>
<keyword evidence="8" id="KW-1185">Reference proteome</keyword>
<dbReference type="AlphaFoldDB" id="A0A7M2RF40"/>
<protein>
    <submittedName>
        <fullName evidence="7">2-succinyl-5-enolpyruvyl-6-hydroxy-3-cyclohexene-1-carboxylic-acid synthase</fullName>
        <ecNumber evidence="7">2.2.1.9</ecNumber>
    </submittedName>
</protein>
<proteinExistence type="predicted"/>
<dbReference type="GO" id="GO:0009234">
    <property type="term" value="P:menaquinone biosynthetic process"/>
    <property type="evidence" value="ECO:0007669"/>
    <property type="project" value="InterPro"/>
</dbReference>
<dbReference type="InterPro" id="IPR004433">
    <property type="entry name" value="MenaQ_synth_MenD"/>
</dbReference>
<dbReference type="Proteomes" id="UP000593601">
    <property type="component" value="Chromosome"/>
</dbReference>
<sequence>MYTVLKNTQIVIALLKEYGIKHIVISPGTRNGPFVHSLEEDDYFKCYSVVDERSAAFFALGIARQLREPVVISCTSSTAACNYFSAVTEAYYSHIPLVVLTSDRSPYTRGQLEKQQIEQVGMYGKMCRVSVDLPLEIHDDDEFWYCERLVNEALMELSHHEGGPVQINMPAYYNLEYFTESKLPLVKRIYRNSLRSPYSEHESRLADLLHTTGKIMVMCGAHAPWTSDMQEKLRRFLNIYNCALVGQHMSNLNMSEMIPITAGTDICNCLVGHEPDILISIGGPTQMMYFEKLRKSKVKHWLVNEDGDIEDPTRHLTDIFECPLETFFDYFISHVHADWVGSGEYQAEVSTAVNQYTTSRPELDVFSNIYVIREFCKLVPSGAIVNMSILNAIRIVETFPLAENVEVYANVGAYGIDGCMSTFMGQASVAMGPAYHVTGDLSFLYDMNSIWIRHVGDNVHILLINNYEGIEMRRSYRNHGDVRRYITAGHHVSPKGWIEDNGFHYYTATSKSELAEVMPTFVNDNKKCVLEVFTSGIDDDKEAFNYYSLQNTSMNGVLKSKVKSVLGDEGVYKLKKIIGRK</sequence>
<dbReference type="GO" id="GO:0070204">
    <property type="term" value="F:2-succinyl-5-enolpyruvyl-6-hydroxy-3-cyclohexene-1-carboxylic-acid synthase activity"/>
    <property type="evidence" value="ECO:0007669"/>
    <property type="project" value="UniProtKB-EC"/>
</dbReference>
<dbReference type="GO" id="GO:0030976">
    <property type="term" value="F:thiamine pyrophosphate binding"/>
    <property type="evidence" value="ECO:0007669"/>
    <property type="project" value="InterPro"/>
</dbReference>
<accession>A0A7M2RF40</accession>
<evidence type="ECO:0000259" key="6">
    <source>
        <dbReference type="Pfam" id="PF02776"/>
    </source>
</evidence>
<dbReference type="RefSeq" id="WP_193735230.1">
    <property type="nucleotide sequence ID" value="NZ_CP063304.1"/>
</dbReference>
<name>A0A7M2RF40_9FIRM</name>
<keyword evidence="1 7" id="KW-0808">Transferase</keyword>
<evidence type="ECO:0000256" key="4">
    <source>
        <dbReference type="ARBA" id="ARBA00023052"/>
    </source>
</evidence>
<keyword evidence="2" id="KW-0479">Metal-binding</keyword>
<reference evidence="7 8" key="1">
    <citation type="submission" date="2020-10" db="EMBL/GenBank/DDBJ databases">
        <title>Blautia liquoris sp.nov., isolated from the mud in a fermentation cellar used for the production of Chinese strong-flavoured liquor.</title>
        <authorList>
            <person name="Lu L."/>
        </authorList>
    </citation>
    <scope>NUCLEOTIDE SEQUENCE [LARGE SCALE GENOMIC DNA]</scope>
    <source>
        <strain evidence="7 8">LZLJ-3</strain>
    </source>
</reference>
<evidence type="ECO:0000313" key="7">
    <source>
        <dbReference type="EMBL" id="QOV18869.1"/>
    </source>
</evidence>
<dbReference type="NCBIfam" id="TIGR00173">
    <property type="entry name" value="menD"/>
    <property type="match status" value="1"/>
</dbReference>
<keyword evidence="4" id="KW-0786">Thiamine pyrophosphate</keyword>